<dbReference type="Proteomes" id="UP000887565">
    <property type="component" value="Unplaced"/>
</dbReference>
<protein>
    <submittedName>
        <fullName evidence="2">Uncharacterized protein</fullName>
    </submittedName>
</protein>
<dbReference type="AlphaFoldDB" id="A0A915K8E9"/>
<sequence>MPNYSGFPYLLTAVRRIHALTPEPVAQCRATPVIVCCSIQRYDDLCSYFCRTVGMNNCKPLNS</sequence>
<name>A0A915K8E9_ROMCU</name>
<organism evidence="1 2">
    <name type="scientific">Romanomermis culicivorax</name>
    <name type="common">Nematode worm</name>
    <dbReference type="NCBI Taxonomy" id="13658"/>
    <lineage>
        <taxon>Eukaryota</taxon>
        <taxon>Metazoa</taxon>
        <taxon>Ecdysozoa</taxon>
        <taxon>Nematoda</taxon>
        <taxon>Enoplea</taxon>
        <taxon>Dorylaimia</taxon>
        <taxon>Mermithida</taxon>
        <taxon>Mermithoidea</taxon>
        <taxon>Mermithidae</taxon>
        <taxon>Romanomermis</taxon>
    </lineage>
</organism>
<reference evidence="2" key="1">
    <citation type="submission" date="2022-11" db="UniProtKB">
        <authorList>
            <consortium name="WormBaseParasite"/>
        </authorList>
    </citation>
    <scope>IDENTIFICATION</scope>
</reference>
<keyword evidence="1" id="KW-1185">Reference proteome</keyword>
<dbReference type="WBParaSite" id="nRc.2.0.1.t35007-RA">
    <property type="protein sequence ID" value="nRc.2.0.1.t35007-RA"/>
    <property type="gene ID" value="nRc.2.0.1.g35007"/>
</dbReference>
<proteinExistence type="predicted"/>
<accession>A0A915K8E9</accession>
<evidence type="ECO:0000313" key="2">
    <source>
        <dbReference type="WBParaSite" id="nRc.2.0.1.t35007-RA"/>
    </source>
</evidence>
<evidence type="ECO:0000313" key="1">
    <source>
        <dbReference type="Proteomes" id="UP000887565"/>
    </source>
</evidence>